<reference evidence="3 4" key="1">
    <citation type="journal article" date="2016" name="Nat. Commun.">
        <title>Thousands of microbial genomes shed light on interconnected biogeochemical processes in an aquifer system.</title>
        <authorList>
            <person name="Anantharaman K."/>
            <person name="Brown C.T."/>
            <person name="Hug L.A."/>
            <person name="Sharon I."/>
            <person name="Castelle C.J."/>
            <person name="Probst A.J."/>
            <person name="Thomas B.C."/>
            <person name="Singh A."/>
            <person name="Wilkins M.J."/>
            <person name="Karaoz U."/>
            <person name="Brodie E.L."/>
            <person name="Williams K.H."/>
            <person name="Hubbard S.S."/>
            <person name="Banfield J.F."/>
        </authorList>
    </citation>
    <scope>NUCLEOTIDE SEQUENCE [LARGE SCALE GENOMIC DNA]</scope>
</reference>
<feature type="domain" description="DUF5652" evidence="2">
    <location>
        <begin position="8"/>
        <end position="63"/>
    </location>
</feature>
<sequence>MSPALFSFFILILVFWTVIWKGLALWKAARRGDRNWFIALLVVNTAGLLEILYVYFFSKKSGQKQNGPVV</sequence>
<proteinExistence type="predicted"/>
<dbReference type="Proteomes" id="UP000177486">
    <property type="component" value="Unassembled WGS sequence"/>
</dbReference>
<keyword evidence="1" id="KW-0812">Transmembrane</keyword>
<dbReference type="EMBL" id="MHMQ01000023">
    <property type="protein sequence ID" value="OGZ30289.1"/>
    <property type="molecule type" value="Genomic_DNA"/>
</dbReference>
<comment type="caution">
    <text evidence="3">The sequence shown here is derived from an EMBL/GenBank/DDBJ whole genome shotgun (WGS) entry which is preliminary data.</text>
</comment>
<feature type="transmembrane region" description="Helical" evidence="1">
    <location>
        <begin position="36"/>
        <end position="56"/>
    </location>
</feature>
<gene>
    <name evidence="3" type="ORF">A2931_04105</name>
</gene>
<evidence type="ECO:0000259" key="2">
    <source>
        <dbReference type="Pfam" id="PF18893"/>
    </source>
</evidence>
<dbReference type="Pfam" id="PF18893">
    <property type="entry name" value="DUF5652"/>
    <property type="match status" value="1"/>
</dbReference>
<organism evidence="3 4">
    <name type="scientific">Candidatus Niyogibacteria bacterium RIFCSPLOWO2_01_FULL_45_48</name>
    <dbReference type="NCBI Taxonomy" id="1801724"/>
    <lineage>
        <taxon>Bacteria</taxon>
        <taxon>Candidatus Niyogiibacteriota</taxon>
    </lineage>
</organism>
<keyword evidence="1" id="KW-0472">Membrane</keyword>
<protein>
    <recommendedName>
        <fullName evidence="2">DUF5652 domain-containing protein</fullName>
    </recommendedName>
</protein>
<keyword evidence="1" id="KW-1133">Transmembrane helix</keyword>
<evidence type="ECO:0000313" key="4">
    <source>
        <dbReference type="Proteomes" id="UP000177486"/>
    </source>
</evidence>
<accession>A0A1G2EWV9</accession>
<dbReference type="InterPro" id="IPR043712">
    <property type="entry name" value="DUF5652"/>
</dbReference>
<feature type="transmembrane region" description="Helical" evidence="1">
    <location>
        <begin position="6"/>
        <end position="24"/>
    </location>
</feature>
<evidence type="ECO:0000313" key="3">
    <source>
        <dbReference type="EMBL" id="OGZ30289.1"/>
    </source>
</evidence>
<name>A0A1G2EWV9_9BACT</name>
<dbReference type="AlphaFoldDB" id="A0A1G2EWV9"/>
<evidence type="ECO:0000256" key="1">
    <source>
        <dbReference type="SAM" id="Phobius"/>
    </source>
</evidence>